<evidence type="ECO:0000313" key="2">
    <source>
        <dbReference type="Proteomes" id="UP000036045"/>
    </source>
</evidence>
<dbReference type="Proteomes" id="UP000036045">
    <property type="component" value="Unassembled WGS sequence"/>
</dbReference>
<evidence type="ECO:0000313" key="1">
    <source>
        <dbReference type="EMBL" id="KLV28063.1"/>
    </source>
</evidence>
<dbReference type="GeneID" id="56349885"/>
<protein>
    <submittedName>
        <fullName evidence="1">Uncharacterized protein</fullName>
    </submittedName>
</protein>
<reference evidence="1 2" key="1">
    <citation type="submission" date="2015-05" db="EMBL/GenBank/DDBJ databases">
        <title>Whole genome sequence and identification of bacterial endophytes from Costus igneus.</title>
        <authorList>
            <person name="Lee Y.P."/>
            <person name="Gan H.M."/>
            <person name="Eng W."/>
            <person name="Wheatley M.S."/>
            <person name="Caraballo A."/>
            <person name="Polter S."/>
            <person name="Savka M.A."/>
            <person name="Hudson A.O."/>
        </authorList>
    </citation>
    <scope>NUCLEOTIDE SEQUENCE [LARGE SCALE GENOMIC DNA]</scope>
    <source>
        <strain evidence="1 2">RIT379</strain>
    </source>
</reference>
<accession>A0A0J1IQ50</accession>
<name>A0A0J1IQ50_NIACI</name>
<organism evidence="1 2">
    <name type="scientific">Niallia circulans</name>
    <name type="common">Bacillus circulans</name>
    <dbReference type="NCBI Taxonomy" id="1397"/>
    <lineage>
        <taxon>Bacteria</taxon>
        <taxon>Bacillati</taxon>
        <taxon>Bacillota</taxon>
        <taxon>Bacilli</taxon>
        <taxon>Bacillales</taxon>
        <taxon>Bacillaceae</taxon>
        <taxon>Niallia</taxon>
    </lineage>
</organism>
<gene>
    <name evidence="1" type="ORF">ABW02_04050</name>
</gene>
<proteinExistence type="predicted"/>
<dbReference type="OrthoDB" id="2915859at2"/>
<dbReference type="EMBL" id="LDPH01000002">
    <property type="protein sequence ID" value="KLV28063.1"/>
    <property type="molecule type" value="Genomic_DNA"/>
</dbReference>
<keyword evidence="2" id="KW-1185">Reference proteome</keyword>
<dbReference type="AlphaFoldDB" id="A0A0J1IQ50"/>
<dbReference type="PATRIC" id="fig|1397.4.peg.2098"/>
<dbReference type="RefSeq" id="WP_047940616.1">
    <property type="nucleotide sequence ID" value="NZ_CP053989.1"/>
</dbReference>
<comment type="caution">
    <text evidence="1">The sequence shown here is derived from an EMBL/GenBank/DDBJ whole genome shotgun (WGS) entry which is preliminary data.</text>
</comment>
<sequence length="135" mass="15595">MKTTMNLVNQEKIKQILKQMVDDAYANIKGEEVLLCMECCDVDLYVAAESCEPFMEAVKENFELDDLGEIMDREAYHILMRELDEYYVDLHVKSGYYDYFPAGTYKVDGREEESETSVLAPKGVFYAPFEDAVIK</sequence>